<dbReference type="AlphaFoldDB" id="A0A401GKV6"/>
<evidence type="ECO:0000313" key="3">
    <source>
        <dbReference type="Proteomes" id="UP000287166"/>
    </source>
</evidence>
<dbReference type="Proteomes" id="UP000287166">
    <property type="component" value="Unassembled WGS sequence"/>
</dbReference>
<comment type="caution">
    <text evidence="2">The sequence shown here is derived from an EMBL/GenBank/DDBJ whole genome shotgun (WGS) entry which is preliminary data.</text>
</comment>
<organism evidence="2 3">
    <name type="scientific">Sparassis crispa</name>
    <dbReference type="NCBI Taxonomy" id="139825"/>
    <lineage>
        <taxon>Eukaryota</taxon>
        <taxon>Fungi</taxon>
        <taxon>Dikarya</taxon>
        <taxon>Basidiomycota</taxon>
        <taxon>Agaricomycotina</taxon>
        <taxon>Agaricomycetes</taxon>
        <taxon>Polyporales</taxon>
        <taxon>Sparassidaceae</taxon>
        <taxon>Sparassis</taxon>
    </lineage>
</organism>
<reference evidence="2 3" key="1">
    <citation type="journal article" date="2018" name="Sci. Rep.">
        <title>Genome sequence of the cauliflower mushroom Sparassis crispa (Hanabiratake) and its association with beneficial usage.</title>
        <authorList>
            <person name="Kiyama R."/>
            <person name="Furutani Y."/>
            <person name="Kawaguchi K."/>
            <person name="Nakanishi T."/>
        </authorList>
    </citation>
    <scope>NUCLEOTIDE SEQUENCE [LARGE SCALE GENOMIC DNA]</scope>
</reference>
<dbReference type="InParanoid" id="A0A401GKV6"/>
<dbReference type="STRING" id="139825.A0A401GKV6"/>
<dbReference type="OrthoDB" id="3333333at2759"/>
<accession>A0A401GKV6</accession>
<proteinExistence type="predicted"/>
<dbReference type="RefSeq" id="XP_027613724.1">
    <property type="nucleotide sequence ID" value="XM_027757923.1"/>
</dbReference>
<keyword evidence="3" id="KW-1185">Reference proteome</keyword>
<protein>
    <recommendedName>
        <fullName evidence="1">DUF6699 domain-containing protein</fullName>
    </recommendedName>
</protein>
<name>A0A401GKV6_9APHY</name>
<evidence type="ECO:0000313" key="2">
    <source>
        <dbReference type="EMBL" id="GBE82811.1"/>
    </source>
</evidence>
<feature type="domain" description="DUF6699" evidence="1">
    <location>
        <begin position="60"/>
        <end position="184"/>
    </location>
</feature>
<dbReference type="Pfam" id="PF20415">
    <property type="entry name" value="DUF6699"/>
    <property type="match status" value="1"/>
</dbReference>
<dbReference type="InterPro" id="IPR046522">
    <property type="entry name" value="DUF6699"/>
</dbReference>
<dbReference type="GeneID" id="38779728"/>
<gene>
    <name evidence="2" type="ORF">SCP_0411970</name>
</gene>
<dbReference type="EMBL" id="BFAD01000004">
    <property type="protein sequence ID" value="GBE82811.1"/>
    <property type="molecule type" value="Genomic_DNA"/>
</dbReference>
<evidence type="ECO:0000259" key="1">
    <source>
        <dbReference type="Pfam" id="PF20415"/>
    </source>
</evidence>
<sequence length="207" mass="23475">MIDSVGKWAPGPSYGPMLSQTDLYLLGDVELELNPILSATFEPFLLTFNITLGRPTGYNQEARDHDLPFTPKDEPATLPRVDQLIIITEVSPWCTIVRNPQGVTLGDICTALHKEYTENYVTDKELESLPPRQQDYMRRAAAAAANANTMSYPSYYSPQTQPSSRLRRGDWLQSKVWFDKLARKDHYVRGRLGYSAPNIFVLSLNNY</sequence>